<dbReference type="AlphaFoldDB" id="F0W1T4"/>
<proteinExistence type="predicted"/>
<evidence type="ECO:0000313" key="2">
    <source>
        <dbReference type="EMBL" id="CCA15013.1"/>
    </source>
</evidence>
<name>F0W1T4_9STRA</name>
<reference evidence="2" key="1">
    <citation type="journal article" date="2011" name="PLoS Biol.">
        <title>Gene gain and loss during evolution of obligate parasitism in the white rust pathogen of Arabidopsis thaliana.</title>
        <authorList>
            <person name="Kemen E."/>
            <person name="Gardiner A."/>
            <person name="Schultz-Larsen T."/>
            <person name="Kemen A.C."/>
            <person name="Balmuth A.L."/>
            <person name="Robert-Seilaniantz A."/>
            <person name="Bailey K."/>
            <person name="Holub E."/>
            <person name="Studholme D.J."/>
            <person name="Maclean D."/>
            <person name="Jones J.D."/>
        </authorList>
    </citation>
    <scope>NUCLEOTIDE SEQUENCE</scope>
</reference>
<accession>F0W1T4</accession>
<feature type="compositionally biased region" description="Basic and acidic residues" evidence="1">
    <location>
        <begin position="67"/>
        <end position="76"/>
    </location>
</feature>
<protein>
    <submittedName>
        <fullName evidence="2">AlNc14C8G1014 protein</fullName>
    </submittedName>
</protein>
<sequence>MTTKPTSPTTDPIKALLKYAETKLSGGSIPPPEELEGDNDASSHMELFDYDFSCERIILELAQAEMETRRKEEDSTAGRVSLESQANAANRNDRIIQAADGTSHQEASSTTFRRQLTADDIAIAISASLQDY</sequence>
<feature type="region of interest" description="Disordered" evidence="1">
    <location>
        <begin position="67"/>
        <end position="92"/>
    </location>
</feature>
<organism evidence="2">
    <name type="scientific">Albugo laibachii Nc14</name>
    <dbReference type="NCBI Taxonomy" id="890382"/>
    <lineage>
        <taxon>Eukaryota</taxon>
        <taxon>Sar</taxon>
        <taxon>Stramenopiles</taxon>
        <taxon>Oomycota</taxon>
        <taxon>Peronosporomycetes</taxon>
        <taxon>Albuginales</taxon>
        <taxon>Albuginaceae</taxon>
        <taxon>Albugo</taxon>
    </lineage>
</organism>
<reference evidence="2" key="2">
    <citation type="submission" date="2011-02" db="EMBL/GenBank/DDBJ databases">
        <authorList>
            <person name="MacLean D."/>
        </authorList>
    </citation>
    <scope>NUCLEOTIDE SEQUENCE</scope>
</reference>
<evidence type="ECO:0000256" key="1">
    <source>
        <dbReference type="SAM" id="MobiDB-lite"/>
    </source>
</evidence>
<dbReference type="EMBL" id="FR824053">
    <property type="protein sequence ID" value="CCA15013.1"/>
    <property type="molecule type" value="Genomic_DNA"/>
</dbReference>
<gene>
    <name evidence="2" type="primary">AlNc14C8G1014</name>
    <name evidence="2" type="ORF">ALNC14_011560</name>
</gene>
<dbReference type="HOGENOM" id="CLU_158962_0_0_1"/>